<dbReference type="EMBL" id="BJXW01000025">
    <property type="protein sequence ID" value="GEN31897.1"/>
    <property type="molecule type" value="Genomic_DNA"/>
</dbReference>
<feature type="transmembrane region" description="Helical" evidence="1">
    <location>
        <begin position="36"/>
        <end position="54"/>
    </location>
</feature>
<feature type="transmembrane region" description="Helical" evidence="1">
    <location>
        <begin position="6"/>
        <end position="24"/>
    </location>
</feature>
<evidence type="ECO:0000313" key="3">
    <source>
        <dbReference type="Proteomes" id="UP000321491"/>
    </source>
</evidence>
<proteinExistence type="predicted"/>
<protein>
    <submittedName>
        <fullName evidence="2">Uncharacterized protein</fullName>
    </submittedName>
</protein>
<dbReference type="AlphaFoldDB" id="A0A511UZ28"/>
<dbReference type="RefSeq" id="WP_146938277.1">
    <property type="nucleotide sequence ID" value="NZ_BJXW01000025.1"/>
</dbReference>
<dbReference type="Proteomes" id="UP000321491">
    <property type="component" value="Unassembled WGS sequence"/>
</dbReference>
<keyword evidence="1" id="KW-1133">Transmembrane helix</keyword>
<name>A0A511UZ28_9BACI</name>
<feature type="transmembrane region" description="Helical" evidence="1">
    <location>
        <begin position="66"/>
        <end position="87"/>
    </location>
</feature>
<keyword evidence="1" id="KW-0812">Transmembrane</keyword>
<gene>
    <name evidence="2" type="ORF">CQU01_21350</name>
</gene>
<evidence type="ECO:0000256" key="1">
    <source>
        <dbReference type="SAM" id="Phobius"/>
    </source>
</evidence>
<keyword evidence="3" id="KW-1185">Reference proteome</keyword>
<keyword evidence="1" id="KW-0472">Membrane</keyword>
<organism evidence="2 3">
    <name type="scientific">Cerasibacillus quisquiliarum</name>
    <dbReference type="NCBI Taxonomy" id="227865"/>
    <lineage>
        <taxon>Bacteria</taxon>
        <taxon>Bacillati</taxon>
        <taxon>Bacillota</taxon>
        <taxon>Bacilli</taxon>
        <taxon>Bacillales</taxon>
        <taxon>Bacillaceae</taxon>
        <taxon>Cerasibacillus</taxon>
    </lineage>
</organism>
<sequence length="107" mass="11978">MSILSSIIVGSVFAYFIMFVLYVFSEKTKGLKNSRFILSFLAWVFSVVSFYQAGVLADRHGTIGQFTFGEAFLSLMSLVLLGSVLFFPNNHYKSEQQSLKVATAQNE</sequence>
<evidence type="ECO:0000313" key="2">
    <source>
        <dbReference type="EMBL" id="GEN31897.1"/>
    </source>
</evidence>
<comment type="caution">
    <text evidence="2">The sequence shown here is derived from an EMBL/GenBank/DDBJ whole genome shotgun (WGS) entry which is preliminary data.</text>
</comment>
<dbReference type="OrthoDB" id="9920686at2"/>
<reference evidence="2 3" key="1">
    <citation type="submission" date="2019-07" db="EMBL/GenBank/DDBJ databases">
        <title>Whole genome shotgun sequence of Cerasibacillus quisquiliarum NBRC 102429.</title>
        <authorList>
            <person name="Hosoyama A."/>
            <person name="Uohara A."/>
            <person name="Ohji S."/>
            <person name="Ichikawa N."/>
        </authorList>
    </citation>
    <scope>NUCLEOTIDE SEQUENCE [LARGE SCALE GENOMIC DNA]</scope>
    <source>
        <strain evidence="2 3">NBRC 102429</strain>
    </source>
</reference>
<accession>A0A511UZ28</accession>